<evidence type="ECO:0000313" key="1">
    <source>
        <dbReference type="EMBL" id="OEJ74044.1"/>
    </source>
</evidence>
<dbReference type="STRING" id="1781255.BH720_16590"/>
<dbReference type="Pfam" id="PF01904">
    <property type="entry name" value="DUF72"/>
    <property type="match status" value="1"/>
</dbReference>
<dbReference type="InterPro" id="IPR002763">
    <property type="entry name" value="DUF72"/>
</dbReference>
<dbReference type="Gene3D" id="3.20.20.410">
    <property type="entry name" value="Protein of unknown function UPF0759"/>
    <property type="match status" value="1"/>
</dbReference>
<evidence type="ECO:0008006" key="2">
    <source>
        <dbReference type="Google" id="ProtNLM"/>
    </source>
</evidence>
<dbReference type="InterPro" id="IPR036520">
    <property type="entry name" value="UPF0759_sf"/>
</dbReference>
<dbReference type="PANTHER" id="PTHR30348:SF9">
    <property type="entry name" value="UPF0759 PROTEIN YECE"/>
    <property type="match status" value="1"/>
</dbReference>
<reference evidence="1" key="1">
    <citation type="submission" date="2016-09" db="EMBL/GenBank/DDBJ databases">
        <title>Draft genome of thermotolerant cyanobacterium Desertifilum sp. strain IPPAS B-1220.</title>
        <authorList>
            <person name="Sinetova M.A."/>
            <person name="Bolakhan K."/>
            <person name="Zayadan B.K."/>
            <person name="Mironov K.S."/>
            <person name="Ustinova V."/>
            <person name="Kupriyanova E.V."/>
            <person name="Sidorov R.A."/>
            <person name="Skrypnik A.N."/>
            <person name="Gogoleva N.E."/>
            <person name="Gogolev Y.V."/>
            <person name="Los D.A."/>
        </authorList>
    </citation>
    <scope>NUCLEOTIDE SEQUENCE [LARGE SCALE GENOMIC DNA]</scope>
    <source>
        <strain evidence="1">IPPAS B-1220</strain>
    </source>
</reference>
<proteinExistence type="predicted"/>
<organism evidence="1">
    <name type="scientific">Desertifilum tharense IPPAS B-1220</name>
    <dbReference type="NCBI Taxonomy" id="1781255"/>
    <lineage>
        <taxon>Bacteria</taxon>
        <taxon>Bacillati</taxon>
        <taxon>Cyanobacteriota</taxon>
        <taxon>Cyanophyceae</taxon>
        <taxon>Desertifilales</taxon>
        <taxon>Desertifilaceae</taxon>
        <taxon>Desertifilum</taxon>
    </lineage>
</organism>
<protein>
    <recommendedName>
        <fullName evidence="2">DUF72 domain-containing protein</fullName>
    </recommendedName>
</protein>
<comment type="caution">
    <text evidence="1">The sequence shown here is derived from an EMBL/GenBank/DDBJ whole genome shotgun (WGS) entry which is preliminary data.</text>
</comment>
<sequence>MSTKLSPLASNSSLASFYLGCAVWAYKGWVGEFYPKGSRAGDFLQLYSQRLTAVEGNTTFYATPNAETIARWAEQTPPGFKFCLKFPKALTHNGLLKPAIPGAIAFLELARGLGDRTGPVFVQLPPSYTPAHLDDLSKFFTTLLSCGIPLALEVRHPDWFTEPHASELNSRLHQLGVGRVLLDSRPIYNCPDDPQRTWERKKPQLPLQPVVTAPFSLIRFVSHPEQSFNPPYLDEWVETVANWIQQGTETYFFVHCPIEARSPLVARHFQQLLEKRGVSVPPLPWEQFDAGFNQLSLF</sequence>
<dbReference type="AlphaFoldDB" id="A0A1E5QHG4"/>
<dbReference type="OrthoDB" id="9780310at2"/>
<dbReference type="PANTHER" id="PTHR30348">
    <property type="entry name" value="UNCHARACTERIZED PROTEIN YECE"/>
    <property type="match status" value="1"/>
</dbReference>
<dbReference type="EMBL" id="MJGC01000074">
    <property type="protein sequence ID" value="OEJ74044.1"/>
    <property type="molecule type" value="Genomic_DNA"/>
</dbReference>
<dbReference type="RefSeq" id="WP_069968339.1">
    <property type="nucleotide sequence ID" value="NZ_CM124774.1"/>
</dbReference>
<accession>A0A1E5QHG4</accession>
<gene>
    <name evidence="1" type="ORF">BH720_16590</name>
</gene>
<name>A0A1E5QHG4_9CYAN</name>
<dbReference type="SUPFAM" id="SSF117396">
    <property type="entry name" value="TM1631-like"/>
    <property type="match status" value="1"/>
</dbReference>